<dbReference type="GO" id="GO:0016020">
    <property type="term" value="C:membrane"/>
    <property type="evidence" value="ECO:0007669"/>
    <property type="project" value="UniProtKB-SubCell"/>
</dbReference>
<feature type="transmembrane region" description="Helical" evidence="7">
    <location>
        <begin position="324"/>
        <end position="350"/>
    </location>
</feature>
<name>A0A370IBP8_9NOCA</name>
<evidence type="ECO:0000256" key="3">
    <source>
        <dbReference type="ARBA" id="ARBA00022692"/>
    </source>
</evidence>
<dbReference type="PANTHER" id="PTHR32468">
    <property type="entry name" value="CATION/H + ANTIPORTER"/>
    <property type="match status" value="1"/>
</dbReference>
<dbReference type="Pfam" id="PF00999">
    <property type="entry name" value="Na_H_Exchanger"/>
    <property type="match status" value="1"/>
</dbReference>
<sequence>MIFAGGPITPIPAHGMLVFLTQLLVLLVSARVLGGAASRLGMPNIVGELLAGVLLGPSVLAHLAPGISHWLFPPQVEQQHLIDAVGQLGVLLLVGLAGMQLDLNQFRQRLPRAAKVSLAGLIVPLAIGVGIGYLAPTPLRPENTTPAVFAMFMGIAICVSAIPVIAKTLMELKLTHRDVGQLILTAGMFDDAVGWFLLSLVSAMATHGLRTATVLSSLGYLLGVVAFAVVIGRPLVRRVMRRVDGDGERAKVIPAVVILLFAAAAATQAMGLEAIFGAFLCGVLIGSSGVRLTALAPLNNVVMSVLAPIFFATAGLRMDLSALLTVPLLLAALGVVTMAVVGKFLGAYIGGASSGLSRRESIALGAGMNARGVIEVIIAMAGLRLGVLGTEAYTILILVAVVTSLMAPPILRWAMAGSEITSEEARRAQRTLALAHDESDSPPLPQREAG</sequence>
<feature type="transmembrane region" description="Helical" evidence="7">
    <location>
        <begin position="211"/>
        <end position="231"/>
    </location>
</feature>
<evidence type="ECO:0000256" key="7">
    <source>
        <dbReference type="SAM" id="Phobius"/>
    </source>
</evidence>
<reference evidence="9 10" key="1">
    <citation type="submission" date="2018-07" db="EMBL/GenBank/DDBJ databases">
        <title>Genomic Encyclopedia of Type Strains, Phase IV (KMG-IV): sequencing the most valuable type-strain genomes for metagenomic binning, comparative biology and taxonomic classification.</title>
        <authorList>
            <person name="Goeker M."/>
        </authorList>
    </citation>
    <scope>NUCLEOTIDE SEQUENCE [LARGE SCALE GENOMIC DNA]</scope>
    <source>
        <strain evidence="9 10">DSM 44290</strain>
    </source>
</reference>
<feature type="transmembrane region" description="Helical" evidence="7">
    <location>
        <begin position="182"/>
        <end position="205"/>
    </location>
</feature>
<dbReference type="GO" id="GO:0015297">
    <property type="term" value="F:antiporter activity"/>
    <property type="evidence" value="ECO:0007669"/>
    <property type="project" value="InterPro"/>
</dbReference>
<evidence type="ECO:0000256" key="2">
    <source>
        <dbReference type="ARBA" id="ARBA00022448"/>
    </source>
</evidence>
<proteinExistence type="predicted"/>
<feature type="transmembrane region" description="Helical" evidence="7">
    <location>
        <begin position="392"/>
        <end position="411"/>
    </location>
</feature>
<dbReference type="AlphaFoldDB" id="A0A370IBP8"/>
<dbReference type="InterPro" id="IPR038770">
    <property type="entry name" value="Na+/solute_symporter_sf"/>
</dbReference>
<feature type="transmembrane region" description="Helical" evidence="7">
    <location>
        <begin position="45"/>
        <end position="64"/>
    </location>
</feature>
<feature type="transmembrane region" description="Helical" evidence="7">
    <location>
        <begin position="147"/>
        <end position="170"/>
    </location>
</feature>
<organism evidence="9 10">
    <name type="scientific">Nocardia pseudobrasiliensis</name>
    <dbReference type="NCBI Taxonomy" id="45979"/>
    <lineage>
        <taxon>Bacteria</taxon>
        <taxon>Bacillati</taxon>
        <taxon>Actinomycetota</taxon>
        <taxon>Actinomycetes</taxon>
        <taxon>Mycobacteriales</taxon>
        <taxon>Nocardiaceae</taxon>
        <taxon>Nocardia</taxon>
    </lineage>
</organism>
<dbReference type="InterPro" id="IPR050794">
    <property type="entry name" value="CPA2_transporter"/>
</dbReference>
<protein>
    <submittedName>
        <fullName evidence="9">Transporter (CPA2 family)</fullName>
    </submittedName>
</protein>
<comment type="subcellular location">
    <subcellularLocation>
        <location evidence="1">Membrane</location>
        <topology evidence="1">Multi-pass membrane protein</topology>
    </subcellularLocation>
</comment>
<gene>
    <name evidence="9" type="ORF">DFR76_102550</name>
</gene>
<evidence type="ECO:0000313" key="9">
    <source>
        <dbReference type="EMBL" id="RDI68149.1"/>
    </source>
</evidence>
<comment type="caution">
    <text evidence="9">The sequence shown here is derived from an EMBL/GenBank/DDBJ whole genome shotgun (WGS) entry which is preliminary data.</text>
</comment>
<dbReference type="EMBL" id="QQBC01000002">
    <property type="protein sequence ID" value="RDI68149.1"/>
    <property type="molecule type" value="Genomic_DNA"/>
</dbReference>
<dbReference type="RefSeq" id="WP_082875570.1">
    <property type="nucleotide sequence ID" value="NZ_QQBC01000002.1"/>
</dbReference>
<dbReference type="Proteomes" id="UP000254869">
    <property type="component" value="Unassembled WGS sequence"/>
</dbReference>
<evidence type="ECO:0000256" key="4">
    <source>
        <dbReference type="ARBA" id="ARBA00022989"/>
    </source>
</evidence>
<feature type="transmembrane region" description="Helical" evidence="7">
    <location>
        <begin position="252"/>
        <end position="269"/>
    </location>
</feature>
<dbReference type="Gene3D" id="1.20.1530.20">
    <property type="match status" value="1"/>
</dbReference>
<keyword evidence="3 7" id="KW-0812">Transmembrane</keyword>
<evidence type="ECO:0000259" key="8">
    <source>
        <dbReference type="Pfam" id="PF00999"/>
    </source>
</evidence>
<keyword evidence="5" id="KW-0406">Ion transport</keyword>
<evidence type="ECO:0000256" key="5">
    <source>
        <dbReference type="ARBA" id="ARBA00023065"/>
    </source>
</evidence>
<keyword evidence="10" id="KW-1185">Reference proteome</keyword>
<dbReference type="GO" id="GO:1902600">
    <property type="term" value="P:proton transmembrane transport"/>
    <property type="evidence" value="ECO:0007669"/>
    <property type="project" value="InterPro"/>
</dbReference>
<keyword evidence="2" id="KW-0813">Transport</keyword>
<feature type="transmembrane region" description="Helical" evidence="7">
    <location>
        <begin position="84"/>
        <end position="104"/>
    </location>
</feature>
<dbReference type="PANTHER" id="PTHR32468:SF0">
    <property type="entry name" value="K(+)_H(+) ANTIPORTER 1"/>
    <property type="match status" value="1"/>
</dbReference>
<evidence type="ECO:0000256" key="1">
    <source>
        <dbReference type="ARBA" id="ARBA00004141"/>
    </source>
</evidence>
<feature type="transmembrane region" description="Helical" evidence="7">
    <location>
        <begin position="362"/>
        <end position="386"/>
    </location>
</feature>
<feature type="domain" description="Cation/H+ exchanger transmembrane" evidence="8">
    <location>
        <begin position="32"/>
        <end position="415"/>
    </location>
</feature>
<dbReference type="STRING" id="1210086.GCA_001613105_01126"/>
<feature type="transmembrane region" description="Helical" evidence="7">
    <location>
        <begin position="12"/>
        <end position="33"/>
    </location>
</feature>
<accession>A0A370IBP8</accession>
<feature type="transmembrane region" description="Helical" evidence="7">
    <location>
        <begin position="301"/>
        <end position="318"/>
    </location>
</feature>
<evidence type="ECO:0000313" key="10">
    <source>
        <dbReference type="Proteomes" id="UP000254869"/>
    </source>
</evidence>
<keyword evidence="4 7" id="KW-1133">Transmembrane helix</keyword>
<feature type="transmembrane region" description="Helical" evidence="7">
    <location>
        <begin position="116"/>
        <end position="135"/>
    </location>
</feature>
<dbReference type="InterPro" id="IPR006153">
    <property type="entry name" value="Cation/H_exchanger_TM"/>
</dbReference>
<evidence type="ECO:0000256" key="6">
    <source>
        <dbReference type="ARBA" id="ARBA00023136"/>
    </source>
</evidence>
<keyword evidence="6 7" id="KW-0472">Membrane</keyword>